<dbReference type="Gene3D" id="3.30.70.1320">
    <property type="entry name" value="Multidrug efflux transporter AcrB pore domain like"/>
    <property type="match status" value="1"/>
</dbReference>
<evidence type="ECO:0000256" key="3">
    <source>
        <dbReference type="ARBA" id="ARBA00022475"/>
    </source>
</evidence>
<keyword evidence="2" id="KW-0813">Transport</keyword>
<evidence type="ECO:0000256" key="4">
    <source>
        <dbReference type="ARBA" id="ARBA00022519"/>
    </source>
</evidence>
<dbReference type="OrthoDB" id="174266at2"/>
<dbReference type="Gene3D" id="1.20.1640.10">
    <property type="entry name" value="Multidrug efflux transporter AcrB transmembrane domain"/>
    <property type="match status" value="2"/>
</dbReference>
<dbReference type="InterPro" id="IPR001036">
    <property type="entry name" value="Acrflvin-R"/>
</dbReference>
<dbReference type="Gene3D" id="3.30.2090.10">
    <property type="entry name" value="Multidrug efflux transporter AcrB TolC docking domain, DN and DC subdomains"/>
    <property type="match status" value="2"/>
</dbReference>
<dbReference type="KEGG" id="gak:X907_1228"/>
<organism evidence="8 9">
    <name type="scientific">Glycocaulis alkaliphilus</name>
    <dbReference type="NCBI Taxonomy" id="1434191"/>
    <lineage>
        <taxon>Bacteria</taxon>
        <taxon>Pseudomonadati</taxon>
        <taxon>Pseudomonadota</taxon>
        <taxon>Alphaproteobacteria</taxon>
        <taxon>Maricaulales</taxon>
        <taxon>Maricaulaceae</taxon>
        <taxon>Glycocaulis</taxon>
    </lineage>
</organism>
<evidence type="ECO:0000313" key="8">
    <source>
        <dbReference type="EMBL" id="AZU03763.1"/>
    </source>
</evidence>
<keyword evidence="6" id="KW-1133">Transmembrane helix</keyword>
<dbReference type="FunFam" id="3.30.70.1430:FF:000001">
    <property type="entry name" value="Efflux pump membrane transporter"/>
    <property type="match status" value="1"/>
</dbReference>
<proteinExistence type="predicted"/>
<accession>A0A3T0E8P0</accession>
<keyword evidence="9" id="KW-1185">Reference proteome</keyword>
<evidence type="ECO:0000256" key="7">
    <source>
        <dbReference type="ARBA" id="ARBA00023136"/>
    </source>
</evidence>
<dbReference type="AlphaFoldDB" id="A0A3T0E8P0"/>
<dbReference type="Gene3D" id="3.30.70.1430">
    <property type="entry name" value="Multidrug efflux transporter AcrB pore domain"/>
    <property type="match status" value="2"/>
</dbReference>
<keyword evidence="5" id="KW-0812">Transmembrane</keyword>
<dbReference type="PRINTS" id="PR00702">
    <property type="entry name" value="ACRIFLAVINRP"/>
</dbReference>
<sequence>MTLSDIAVRRPVIAFVASALIVVFGILGVRDLPLRELPDVDQPVVSVRADFPGANAEVMENQVTQPIEGALGGIEGVDIIRSSSRDGESRISITFRLGRDLEAAANDVREAVSRARRQLPPDVEEVVVTKQDSDARPFLWYNLMSESMTAEELTDYADRFLVDRFSVIDGISQVQIGGQRRYAMRIWLDPQAMAARRLTVTDIENALRAENVELPGGSLETASSQLVVRVERLFATEDSFRRLPITRGDGHIIRLGEIADVELAAEQERALFRGNGQNMIGIGFIRQSRSNAVAVADSIRAEADRVAPQLPEGMQMLNASDDTVFIRESINEVWRTLAVAATLVVLVIYLFLGSFRAAVIPAAVVPVCLIGVFAVLAAFGFSINILTLLALVLAIGLVVDDSIVVMENIQRRVDLGEPPTLASLQGARQVFFAVIATTATLVAVFVPLVVLPGLIGRIFTELAVAITGAVVLSSFVALTLSPMMSSKLIRPSEGVRGPARWVDKGVTKLRNAYKESLDVVLSLPWLIIPFVVAAVGGSIFLFSQLPSELTPPEDRGNFFSRFSAADGASFDYTAEQAAIIEDILLEYVEAGELRRVLVVVPGFGGGGSSFSSGIVVGTMTPWGERRPGLEIVNEVNQRLGQLTGVRAFASMRSSLGGGGGGGDDIQIVLQGPDYDLIDSEADRLIATLEETNPGLLRARKDFEPSSPRVVVDIDRERAAALGVSVSDIGRTLQTHLGSRRMGQFIDRGEAYNVIAENRREQRSSQSDMEMLYVRGGAGELIPLSNLVSLRETGEAQQRNRVNRQRSITVSATLADGYTLGDAIDWLDSYARAELPADMATEYVGSAREFLESNNAMLFAFGMALLIVFLVLAAQFESFIQPLIIMLTVPLAVAGGLFGLYMAGSSLNIYSQIGLIILVGLAAKNGILIVEFANQLREEGMSVAEATLEAAATRFRPILMTGISTAIGAFPLVMAYGPGSESRITIGVVIFTGVMVATLFTLFVVPTAYAVFGKYTKTPNWVSRQLENEARQAGQNLGGSETIQQPAE</sequence>
<dbReference type="PANTHER" id="PTHR32063:SF14">
    <property type="entry name" value="BLL4319 PROTEIN"/>
    <property type="match status" value="1"/>
</dbReference>
<dbReference type="SUPFAM" id="SSF82714">
    <property type="entry name" value="Multidrug efflux transporter AcrB TolC docking domain, DN and DC subdomains"/>
    <property type="match status" value="2"/>
</dbReference>
<dbReference type="GO" id="GO:0042910">
    <property type="term" value="F:xenobiotic transmembrane transporter activity"/>
    <property type="evidence" value="ECO:0007669"/>
    <property type="project" value="TreeGrafter"/>
</dbReference>
<keyword evidence="4" id="KW-0997">Cell inner membrane</keyword>
<evidence type="ECO:0000256" key="1">
    <source>
        <dbReference type="ARBA" id="ARBA00004429"/>
    </source>
</evidence>
<gene>
    <name evidence="8" type="ORF">X907_1228</name>
</gene>
<name>A0A3T0E8P0_9PROT</name>
<dbReference type="SUPFAM" id="SSF82693">
    <property type="entry name" value="Multidrug efflux transporter AcrB pore domain, PN1, PN2, PC1 and PC2 subdomains"/>
    <property type="match status" value="3"/>
</dbReference>
<dbReference type="EMBL" id="CP018911">
    <property type="protein sequence ID" value="AZU03763.1"/>
    <property type="molecule type" value="Genomic_DNA"/>
</dbReference>
<evidence type="ECO:0000256" key="2">
    <source>
        <dbReference type="ARBA" id="ARBA00022448"/>
    </source>
</evidence>
<evidence type="ECO:0000256" key="5">
    <source>
        <dbReference type="ARBA" id="ARBA00022692"/>
    </source>
</evidence>
<dbReference type="InterPro" id="IPR027463">
    <property type="entry name" value="AcrB_DN_DC_subdom"/>
</dbReference>
<dbReference type="PANTHER" id="PTHR32063">
    <property type="match status" value="1"/>
</dbReference>
<dbReference type="SUPFAM" id="SSF82866">
    <property type="entry name" value="Multidrug efflux transporter AcrB transmembrane domain"/>
    <property type="match status" value="2"/>
</dbReference>
<dbReference type="Pfam" id="PF00873">
    <property type="entry name" value="ACR_tran"/>
    <property type="match status" value="1"/>
</dbReference>
<dbReference type="Proteomes" id="UP000286954">
    <property type="component" value="Chromosome"/>
</dbReference>
<evidence type="ECO:0000313" key="9">
    <source>
        <dbReference type="Proteomes" id="UP000286954"/>
    </source>
</evidence>
<reference evidence="8 9" key="1">
    <citation type="submission" date="2016-12" db="EMBL/GenBank/DDBJ databases">
        <title>The genome of dimorphic prosthecate Glycocaulis alkaliphilus 6b-8t, isolated from crude oil dictates its adaptability in petroleum environments.</title>
        <authorList>
            <person name="Wu X.-L."/>
            <person name="Geng S."/>
        </authorList>
    </citation>
    <scope>NUCLEOTIDE SEQUENCE [LARGE SCALE GENOMIC DNA]</scope>
    <source>
        <strain evidence="8 9">6B-8</strain>
    </source>
</reference>
<keyword evidence="3" id="KW-1003">Cell membrane</keyword>
<comment type="subcellular location">
    <subcellularLocation>
        <location evidence="1">Cell inner membrane</location>
        <topology evidence="1">Multi-pass membrane protein</topology>
    </subcellularLocation>
</comment>
<dbReference type="Gene3D" id="3.30.70.1440">
    <property type="entry name" value="Multidrug efflux transporter AcrB pore domain"/>
    <property type="match status" value="1"/>
</dbReference>
<dbReference type="RefSeq" id="WP_127566229.1">
    <property type="nucleotide sequence ID" value="NZ_BMFB01000005.1"/>
</dbReference>
<keyword evidence="7" id="KW-0472">Membrane</keyword>
<dbReference type="FunFam" id="1.20.1640.10:FF:000001">
    <property type="entry name" value="Efflux pump membrane transporter"/>
    <property type="match status" value="1"/>
</dbReference>
<evidence type="ECO:0000256" key="6">
    <source>
        <dbReference type="ARBA" id="ARBA00022989"/>
    </source>
</evidence>
<dbReference type="GO" id="GO:0005886">
    <property type="term" value="C:plasma membrane"/>
    <property type="evidence" value="ECO:0007669"/>
    <property type="project" value="UniProtKB-SubCell"/>
</dbReference>
<protein>
    <submittedName>
        <fullName evidence="8">Acriflavin resistance protein</fullName>
    </submittedName>
</protein>